<proteinExistence type="predicted"/>
<protein>
    <submittedName>
        <fullName evidence="2">Transcriptional regulator</fullName>
    </submittedName>
</protein>
<sequence>MLICQSCGMNISSDEHKGVNSNGSLSYEYCAYCYKDGKFNNNLTLEEYVEIGLEYSPEYQKAKTEAEREIIREQTREYLSKLKRWK</sequence>
<dbReference type="InterPro" id="IPR025868">
    <property type="entry name" value="Zn_ribbon_dom_put"/>
</dbReference>
<reference evidence="2 3" key="1">
    <citation type="submission" date="2018-11" db="EMBL/GenBank/DDBJ databases">
        <title>Genome sequencing and assembly of Anaerosphaera sp. nov., GS7-6-2.</title>
        <authorList>
            <person name="Rettenmaier R."/>
            <person name="Liebl W."/>
            <person name="Zverlov V."/>
        </authorList>
    </citation>
    <scope>NUCLEOTIDE SEQUENCE [LARGE SCALE GENOMIC DNA]</scope>
    <source>
        <strain evidence="2 3">GS7-6-2</strain>
    </source>
</reference>
<dbReference type="AlphaFoldDB" id="A0A437S9I7"/>
<dbReference type="Proteomes" id="UP000288812">
    <property type="component" value="Unassembled WGS sequence"/>
</dbReference>
<keyword evidence="3" id="KW-1185">Reference proteome</keyword>
<organism evidence="2 3">
    <name type="scientific">Anaerosphaera multitolerans</name>
    <dbReference type="NCBI Taxonomy" id="2487351"/>
    <lineage>
        <taxon>Bacteria</taxon>
        <taxon>Bacillati</taxon>
        <taxon>Bacillota</taxon>
        <taxon>Tissierellia</taxon>
        <taxon>Tissierellales</taxon>
        <taxon>Peptoniphilaceae</taxon>
        <taxon>Anaerosphaera</taxon>
    </lineage>
</organism>
<evidence type="ECO:0000259" key="1">
    <source>
        <dbReference type="Pfam" id="PF12674"/>
    </source>
</evidence>
<name>A0A437S9I7_9FIRM</name>
<accession>A0A437S9I7</accession>
<gene>
    <name evidence="2" type="ORF">EF514_01750</name>
</gene>
<dbReference type="Pfam" id="PF12674">
    <property type="entry name" value="Zn_ribbon_2"/>
    <property type="match status" value="1"/>
</dbReference>
<dbReference type="EMBL" id="RLIH01000002">
    <property type="protein sequence ID" value="RVU55478.1"/>
    <property type="molecule type" value="Genomic_DNA"/>
</dbReference>
<dbReference type="OrthoDB" id="9801008at2"/>
<feature type="domain" description="Putative zinc ribbon" evidence="1">
    <location>
        <begin position="3"/>
        <end position="86"/>
    </location>
</feature>
<comment type="caution">
    <text evidence="2">The sequence shown here is derived from an EMBL/GenBank/DDBJ whole genome shotgun (WGS) entry which is preliminary data.</text>
</comment>
<evidence type="ECO:0000313" key="2">
    <source>
        <dbReference type="EMBL" id="RVU55478.1"/>
    </source>
</evidence>
<dbReference type="RefSeq" id="WP_127723196.1">
    <property type="nucleotide sequence ID" value="NZ_RLIH01000002.1"/>
</dbReference>
<evidence type="ECO:0000313" key="3">
    <source>
        <dbReference type="Proteomes" id="UP000288812"/>
    </source>
</evidence>